<dbReference type="AlphaFoldDB" id="A0A7W7ZVH4"/>
<proteinExistence type="predicted"/>
<organism evidence="1 2">
    <name type="scientific">Granulicella mallensis</name>
    <dbReference type="NCBI Taxonomy" id="940614"/>
    <lineage>
        <taxon>Bacteria</taxon>
        <taxon>Pseudomonadati</taxon>
        <taxon>Acidobacteriota</taxon>
        <taxon>Terriglobia</taxon>
        <taxon>Terriglobales</taxon>
        <taxon>Acidobacteriaceae</taxon>
        <taxon>Granulicella</taxon>
    </lineage>
</organism>
<evidence type="ECO:0000313" key="2">
    <source>
        <dbReference type="Proteomes" id="UP000584867"/>
    </source>
</evidence>
<dbReference type="SUPFAM" id="SSF53756">
    <property type="entry name" value="UDP-Glycosyltransferase/glycogen phosphorylase"/>
    <property type="match status" value="1"/>
</dbReference>
<dbReference type="GO" id="GO:0016740">
    <property type="term" value="F:transferase activity"/>
    <property type="evidence" value="ECO:0007669"/>
    <property type="project" value="UniProtKB-KW"/>
</dbReference>
<sequence length="140" mass="15524">MAKIGLFTFLAMGHVNPMNALGRRLQGLGHTVVFIQLLDLKEPILAAGLDFIPLGSKECPPGTLKQRDSKLATMTGSQALKYLVEASIDTCYMILSNLPRDASGRWFRSAPCGRVSFSRTYCRRISRDSRDDRRSATPSF</sequence>
<keyword evidence="1" id="KW-0808">Transferase</keyword>
<dbReference type="Proteomes" id="UP000584867">
    <property type="component" value="Unassembled WGS sequence"/>
</dbReference>
<dbReference type="RefSeq" id="WP_184261194.1">
    <property type="nucleotide sequence ID" value="NZ_JACHIO010000040.1"/>
</dbReference>
<gene>
    <name evidence="1" type="ORF">HDF15_005264</name>
</gene>
<protein>
    <submittedName>
        <fullName evidence="1">UDP:flavonoid glycosyltransferase YjiC (YdhE family)</fullName>
    </submittedName>
</protein>
<evidence type="ECO:0000313" key="1">
    <source>
        <dbReference type="EMBL" id="MBB5066878.1"/>
    </source>
</evidence>
<comment type="caution">
    <text evidence="1">The sequence shown here is derived from an EMBL/GenBank/DDBJ whole genome shotgun (WGS) entry which is preliminary data.</text>
</comment>
<name>A0A7W7ZVH4_9BACT</name>
<dbReference type="Gene3D" id="3.40.50.2000">
    <property type="entry name" value="Glycogen Phosphorylase B"/>
    <property type="match status" value="1"/>
</dbReference>
<dbReference type="EMBL" id="JACHIO010000040">
    <property type="protein sequence ID" value="MBB5066878.1"/>
    <property type="molecule type" value="Genomic_DNA"/>
</dbReference>
<accession>A0A7W7ZVH4</accession>
<reference evidence="1 2" key="1">
    <citation type="submission" date="2020-08" db="EMBL/GenBank/DDBJ databases">
        <title>Genomic Encyclopedia of Type Strains, Phase IV (KMG-V): Genome sequencing to study the core and pangenomes of soil and plant-associated prokaryotes.</title>
        <authorList>
            <person name="Whitman W."/>
        </authorList>
    </citation>
    <scope>NUCLEOTIDE SEQUENCE [LARGE SCALE GENOMIC DNA]</scope>
    <source>
        <strain evidence="1 2">X5P3</strain>
    </source>
</reference>